<gene>
    <name evidence="1" type="ORF">LVIROSA_LOCUS12929</name>
</gene>
<protein>
    <submittedName>
        <fullName evidence="1">Uncharacterized protein</fullName>
    </submittedName>
</protein>
<comment type="caution">
    <text evidence="1">The sequence shown here is derived from an EMBL/GenBank/DDBJ whole genome shotgun (WGS) entry which is preliminary data.</text>
</comment>
<organism evidence="1 2">
    <name type="scientific">Lactuca virosa</name>
    <dbReference type="NCBI Taxonomy" id="75947"/>
    <lineage>
        <taxon>Eukaryota</taxon>
        <taxon>Viridiplantae</taxon>
        <taxon>Streptophyta</taxon>
        <taxon>Embryophyta</taxon>
        <taxon>Tracheophyta</taxon>
        <taxon>Spermatophyta</taxon>
        <taxon>Magnoliopsida</taxon>
        <taxon>eudicotyledons</taxon>
        <taxon>Gunneridae</taxon>
        <taxon>Pentapetalae</taxon>
        <taxon>asterids</taxon>
        <taxon>campanulids</taxon>
        <taxon>Asterales</taxon>
        <taxon>Asteraceae</taxon>
        <taxon>Cichorioideae</taxon>
        <taxon>Cichorieae</taxon>
        <taxon>Lactucinae</taxon>
        <taxon>Lactuca</taxon>
    </lineage>
</organism>
<dbReference type="Proteomes" id="UP001157418">
    <property type="component" value="Unassembled WGS sequence"/>
</dbReference>
<accession>A0AAU9MHT6</accession>
<reference evidence="1 2" key="1">
    <citation type="submission" date="2022-01" db="EMBL/GenBank/DDBJ databases">
        <authorList>
            <person name="Xiong W."/>
            <person name="Schranz E."/>
        </authorList>
    </citation>
    <scope>NUCLEOTIDE SEQUENCE [LARGE SCALE GENOMIC DNA]</scope>
</reference>
<proteinExistence type="predicted"/>
<dbReference type="AlphaFoldDB" id="A0AAU9MHT6"/>
<keyword evidence="2" id="KW-1185">Reference proteome</keyword>
<sequence length="100" mass="11364">MLIGYLHLITPPLYSIVAFQSNDEVYITRVCHPSPLFSRLLPPEANHQSPQHLHHPFIQYNIGSSNLIHLEAQTGGLPRLFHQGLVFFFVRCFAISVKEG</sequence>
<dbReference type="EMBL" id="CAKMRJ010002223">
    <property type="protein sequence ID" value="CAH1425810.1"/>
    <property type="molecule type" value="Genomic_DNA"/>
</dbReference>
<evidence type="ECO:0000313" key="2">
    <source>
        <dbReference type="Proteomes" id="UP001157418"/>
    </source>
</evidence>
<evidence type="ECO:0000313" key="1">
    <source>
        <dbReference type="EMBL" id="CAH1425810.1"/>
    </source>
</evidence>
<name>A0AAU9MHT6_9ASTR</name>